<dbReference type="EMBL" id="JBHSBU010000001">
    <property type="protein sequence ID" value="MFC4161154.1"/>
    <property type="molecule type" value="Genomic_DNA"/>
</dbReference>
<dbReference type="SUPFAM" id="SSF141868">
    <property type="entry name" value="EAL domain-like"/>
    <property type="match status" value="1"/>
</dbReference>
<sequence length="690" mass="74420">MPVGRYDPLLVALSLLVAVLASYTAFDLTSRVVSTRGIAARIWLWTGAIAMGVGIWSMHFLGMLALQLPGPFGYDPALTFASLLIAIAASGFGLARITRATLPLHRLAAGGLLLGLGIAAMQYVGMAALLRYPAVAWQPVAVLASLALGVTVSAVALWLAFQLRTNRPGVRRSRLIAAAAMGLAIAGTHYTRMMAVDFPLTGASTASHLDPETLALIIGVGSLCLIVAVLLSSLLDARHESRAQQLIASLERANHELTQLALQDPLTRLPNSLLLEDRISQAQRKADRDSSLFAVLFLDLDGFKTVNDSLGRQFGDLVLIESAQRLAAEVRAQDTLARLGGDQFAVVVEGLEQAEDVAQLCERLADTHERPFDLGRHQLRLSLSMGIAVYPQDGQDPHTLLSRAEAAMDRVKHAGRNGYRFFEATMDSSVHGHLELQNALRQALAEREFLLHYQPKFDALSGQIVGVEALIRWLRPGSGMVSPAQFIPAAERSGLILAIGDWALDEACRQMRAWYDQGHRFKMAVNLSAQQFRHARLIETVRATLARHELPPAQLVLEITETTAMEEAETAMGILRTLAEMGVGLSIDDFGTGYSSLAYLKRLPAGELKIDRAFVGELTPGSEDAAIVQAIIALGHTLGRTIVAEGVETVEQRDFLAVSGCDTLQGFLLGRPTTATALSELLAGSSPYKA</sequence>
<dbReference type="SUPFAM" id="SSF55073">
    <property type="entry name" value="Nucleotide cyclase"/>
    <property type="match status" value="1"/>
</dbReference>
<feature type="transmembrane region" description="Helical" evidence="1">
    <location>
        <begin position="173"/>
        <end position="193"/>
    </location>
</feature>
<dbReference type="Pfam" id="PF00563">
    <property type="entry name" value="EAL"/>
    <property type="match status" value="1"/>
</dbReference>
<gene>
    <name evidence="5" type="ORF">ACFOW7_17590</name>
</gene>
<feature type="transmembrane region" description="Helical" evidence="1">
    <location>
        <begin position="6"/>
        <end position="26"/>
    </location>
</feature>
<dbReference type="CDD" id="cd01948">
    <property type="entry name" value="EAL"/>
    <property type="match status" value="1"/>
</dbReference>
<keyword evidence="1" id="KW-1133">Transmembrane helix</keyword>
<evidence type="ECO:0000259" key="2">
    <source>
        <dbReference type="PROSITE" id="PS50883"/>
    </source>
</evidence>
<dbReference type="InterPro" id="IPR043128">
    <property type="entry name" value="Rev_trsase/Diguanyl_cyclase"/>
</dbReference>
<dbReference type="InterPro" id="IPR001633">
    <property type="entry name" value="EAL_dom"/>
</dbReference>
<dbReference type="InterPro" id="IPR000160">
    <property type="entry name" value="GGDEF_dom"/>
</dbReference>
<feature type="domain" description="EAL" evidence="2">
    <location>
        <begin position="433"/>
        <end position="686"/>
    </location>
</feature>
<evidence type="ECO:0000256" key="1">
    <source>
        <dbReference type="PROSITE-ProRule" id="PRU00244"/>
    </source>
</evidence>
<dbReference type="PROSITE" id="PS50887">
    <property type="entry name" value="GGDEF"/>
    <property type="match status" value="1"/>
</dbReference>
<reference evidence="6" key="1">
    <citation type="journal article" date="2019" name="Int. J. Syst. Evol. Microbiol.">
        <title>The Global Catalogue of Microorganisms (GCM) 10K type strain sequencing project: providing services to taxonomists for standard genome sequencing and annotation.</title>
        <authorList>
            <consortium name="The Broad Institute Genomics Platform"/>
            <consortium name="The Broad Institute Genome Sequencing Center for Infectious Disease"/>
            <person name="Wu L."/>
            <person name="Ma J."/>
        </authorList>
    </citation>
    <scope>NUCLEOTIDE SEQUENCE [LARGE SCALE GENOMIC DNA]</scope>
    <source>
        <strain evidence="6">LMG 29894</strain>
    </source>
</reference>
<evidence type="ECO:0000313" key="5">
    <source>
        <dbReference type="EMBL" id="MFC4161154.1"/>
    </source>
</evidence>
<name>A0ABV8MTU3_9NEIS</name>
<feature type="transmembrane region" description="Helical" evidence="1">
    <location>
        <begin position="77"/>
        <end position="95"/>
    </location>
</feature>
<feature type="transmembrane region" description="Helical" evidence="1">
    <location>
        <begin position="107"/>
        <end position="130"/>
    </location>
</feature>
<dbReference type="NCBIfam" id="TIGR00254">
    <property type="entry name" value="GGDEF"/>
    <property type="match status" value="1"/>
</dbReference>
<dbReference type="PROSITE" id="PS50883">
    <property type="entry name" value="EAL"/>
    <property type="match status" value="1"/>
</dbReference>
<dbReference type="SMART" id="SM00267">
    <property type="entry name" value="GGDEF"/>
    <property type="match status" value="1"/>
</dbReference>
<dbReference type="Pfam" id="PF03707">
    <property type="entry name" value="MHYT"/>
    <property type="match status" value="3"/>
</dbReference>
<feature type="transmembrane region" description="Helical" evidence="1">
    <location>
        <begin position="38"/>
        <end position="57"/>
    </location>
</feature>
<accession>A0ABV8MTU3</accession>
<feature type="transmembrane region" description="Helical" evidence="1">
    <location>
        <begin position="136"/>
        <end position="161"/>
    </location>
</feature>
<feature type="domain" description="MHYT" evidence="4">
    <location>
        <begin position="6"/>
        <end position="199"/>
    </location>
</feature>
<dbReference type="InterPro" id="IPR029787">
    <property type="entry name" value="Nucleotide_cyclase"/>
</dbReference>
<evidence type="ECO:0000259" key="4">
    <source>
        <dbReference type="PROSITE" id="PS50924"/>
    </source>
</evidence>
<dbReference type="SMART" id="SM00052">
    <property type="entry name" value="EAL"/>
    <property type="match status" value="1"/>
</dbReference>
<dbReference type="PANTHER" id="PTHR44757">
    <property type="entry name" value="DIGUANYLATE CYCLASE DGCP"/>
    <property type="match status" value="1"/>
</dbReference>
<dbReference type="InterPro" id="IPR035919">
    <property type="entry name" value="EAL_sf"/>
</dbReference>
<dbReference type="Gene3D" id="3.20.20.450">
    <property type="entry name" value="EAL domain"/>
    <property type="match status" value="1"/>
</dbReference>
<protein>
    <submittedName>
        <fullName evidence="5">Bifunctional diguanylate cyclase/phosphodiesterase</fullName>
    </submittedName>
</protein>
<dbReference type="Proteomes" id="UP001595791">
    <property type="component" value="Unassembled WGS sequence"/>
</dbReference>
<evidence type="ECO:0000259" key="3">
    <source>
        <dbReference type="PROSITE" id="PS50887"/>
    </source>
</evidence>
<keyword evidence="6" id="KW-1185">Reference proteome</keyword>
<dbReference type="InterPro" id="IPR052155">
    <property type="entry name" value="Biofilm_reg_signaling"/>
</dbReference>
<dbReference type="Pfam" id="PF00990">
    <property type="entry name" value="GGDEF"/>
    <property type="match status" value="1"/>
</dbReference>
<feature type="transmembrane region" description="Helical" evidence="1">
    <location>
        <begin position="213"/>
        <end position="235"/>
    </location>
</feature>
<keyword evidence="1" id="KW-0812">Transmembrane</keyword>
<feature type="domain" description="GGDEF" evidence="3">
    <location>
        <begin position="291"/>
        <end position="424"/>
    </location>
</feature>
<evidence type="ECO:0000313" key="6">
    <source>
        <dbReference type="Proteomes" id="UP001595791"/>
    </source>
</evidence>
<keyword evidence="1" id="KW-0472">Membrane</keyword>
<comment type="caution">
    <text evidence="5">The sequence shown here is derived from an EMBL/GenBank/DDBJ whole genome shotgun (WGS) entry which is preliminary data.</text>
</comment>
<proteinExistence type="predicted"/>
<dbReference type="PANTHER" id="PTHR44757:SF2">
    <property type="entry name" value="BIOFILM ARCHITECTURE MAINTENANCE PROTEIN MBAA"/>
    <property type="match status" value="1"/>
</dbReference>
<dbReference type="CDD" id="cd01949">
    <property type="entry name" value="GGDEF"/>
    <property type="match status" value="1"/>
</dbReference>
<dbReference type="PROSITE" id="PS50924">
    <property type="entry name" value="MHYT"/>
    <property type="match status" value="1"/>
</dbReference>
<organism evidence="5 6">
    <name type="scientific">Chitinimonas lacunae</name>
    <dbReference type="NCBI Taxonomy" id="1963018"/>
    <lineage>
        <taxon>Bacteria</taxon>
        <taxon>Pseudomonadati</taxon>
        <taxon>Pseudomonadota</taxon>
        <taxon>Betaproteobacteria</taxon>
        <taxon>Neisseriales</taxon>
        <taxon>Chitinibacteraceae</taxon>
        <taxon>Chitinimonas</taxon>
    </lineage>
</organism>
<dbReference type="RefSeq" id="WP_378166774.1">
    <property type="nucleotide sequence ID" value="NZ_JBHSBU010000001.1"/>
</dbReference>
<dbReference type="InterPro" id="IPR005330">
    <property type="entry name" value="MHYT_dom"/>
</dbReference>
<dbReference type="Gene3D" id="3.30.70.270">
    <property type="match status" value="1"/>
</dbReference>